<accession>A0A182PH44</accession>
<evidence type="ECO:0000313" key="4">
    <source>
        <dbReference type="Proteomes" id="UP000075885"/>
    </source>
</evidence>
<organism evidence="3 4">
    <name type="scientific">Anopheles epiroticus</name>
    <dbReference type="NCBI Taxonomy" id="199890"/>
    <lineage>
        <taxon>Eukaryota</taxon>
        <taxon>Metazoa</taxon>
        <taxon>Ecdysozoa</taxon>
        <taxon>Arthropoda</taxon>
        <taxon>Hexapoda</taxon>
        <taxon>Insecta</taxon>
        <taxon>Pterygota</taxon>
        <taxon>Neoptera</taxon>
        <taxon>Endopterygota</taxon>
        <taxon>Diptera</taxon>
        <taxon>Nematocera</taxon>
        <taxon>Culicoidea</taxon>
        <taxon>Culicidae</taxon>
        <taxon>Anophelinae</taxon>
        <taxon>Anopheles</taxon>
    </lineage>
</organism>
<feature type="chain" id="PRO_5008131382" evidence="2">
    <location>
        <begin position="23"/>
        <end position="195"/>
    </location>
</feature>
<feature type="compositionally biased region" description="Low complexity" evidence="1">
    <location>
        <begin position="41"/>
        <end position="58"/>
    </location>
</feature>
<dbReference type="EnsemblMetazoa" id="AEPI006253-RA">
    <property type="protein sequence ID" value="AEPI006253-PA"/>
    <property type="gene ID" value="AEPI006253"/>
</dbReference>
<proteinExistence type="predicted"/>
<keyword evidence="4" id="KW-1185">Reference proteome</keyword>
<sequence>MAAGKYFPVCLIGALLIGATLGSPLPQQRISKEGSDESDRASSSSLITSAASSTTTTTTEYPYEAVARALAPPPDRFGSLSYSSGRHTFRIGHKEDEQKRVLEEYYYHFERVEKNLPPEGKKQQQANLPGSRAIPRSTASCTALIPMPSLFRPPSRLPPAVSFEPDKSCSLGGLEHGRLAYRWGIAFGGRVFGCG</sequence>
<evidence type="ECO:0000256" key="2">
    <source>
        <dbReference type="SAM" id="SignalP"/>
    </source>
</evidence>
<dbReference type="AlphaFoldDB" id="A0A182PH44"/>
<reference evidence="3" key="2">
    <citation type="submission" date="2020-05" db="UniProtKB">
        <authorList>
            <consortium name="EnsemblMetazoa"/>
        </authorList>
    </citation>
    <scope>IDENTIFICATION</scope>
    <source>
        <strain evidence="3">Epiroticus2</strain>
    </source>
</reference>
<dbReference type="Proteomes" id="UP000075885">
    <property type="component" value="Unassembled WGS sequence"/>
</dbReference>
<name>A0A182PH44_9DIPT</name>
<feature type="compositionally biased region" description="Basic and acidic residues" evidence="1">
    <location>
        <begin position="30"/>
        <end position="40"/>
    </location>
</feature>
<protein>
    <submittedName>
        <fullName evidence="3">Uncharacterized protein</fullName>
    </submittedName>
</protein>
<evidence type="ECO:0000313" key="3">
    <source>
        <dbReference type="EnsemblMetazoa" id="AEPI006253-PA"/>
    </source>
</evidence>
<keyword evidence="2" id="KW-0732">Signal</keyword>
<dbReference type="VEuPathDB" id="VectorBase:AEPI006253"/>
<reference evidence="4" key="1">
    <citation type="submission" date="2013-03" db="EMBL/GenBank/DDBJ databases">
        <title>The Genome Sequence of Anopheles epiroticus epiroticus2.</title>
        <authorList>
            <consortium name="The Broad Institute Genomics Platform"/>
            <person name="Neafsey D.E."/>
            <person name="Howell P."/>
            <person name="Walker B."/>
            <person name="Young S.K."/>
            <person name="Zeng Q."/>
            <person name="Gargeya S."/>
            <person name="Fitzgerald M."/>
            <person name="Haas B."/>
            <person name="Abouelleil A."/>
            <person name="Allen A.W."/>
            <person name="Alvarado L."/>
            <person name="Arachchi H.M."/>
            <person name="Berlin A.M."/>
            <person name="Chapman S.B."/>
            <person name="Gainer-Dewar J."/>
            <person name="Goldberg J."/>
            <person name="Griggs A."/>
            <person name="Gujja S."/>
            <person name="Hansen M."/>
            <person name="Howarth C."/>
            <person name="Imamovic A."/>
            <person name="Ireland A."/>
            <person name="Larimer J."/>
            <person name="McCowan C."/>
            <person name="Murphy C."/>
            <person name="Pearson M."/>
            <person name="Poon T.W."/>
            <person name="Priest M."/>
            <person name="Roberts A."/>
            <person name="Saif S."/>
            <person name="Shea T."/>
            <person name="Sisk P."/>
            <person name="Sykes S."/>
            <person name="Wortman J."/>
            <person name="Nusbaum C."/>
            <person name="Birren B."/>
        </authorList>
    </citation>
    <scope>NUCLEOTIDE SEQUENCE [LARGE SCALE GENOMIC DNA]</scope>
    <source>
        <strain evidence="4">Epiroticus2</strain>
    </source>
</reference>
<feature type="region of interest" description="Disordered" evidence="1">
    <location>
        <begin position="28"/>
        <end position="58"/>
    </location>
</feature>
<evidence type="ECO:0000256" key="1">
    <source>
        <dbReference type="SAM" id="MobiDB-lite"/>
    </source>
</evidence>
<feature type="signal peptide" evidence="2">
    <location>
        <begin position="1"/>
        <end position="22"/>
    </location>
</feature>